<comment type="caution">
    <text evidence="2">The sequence shown here is derived from an EMBL/GenBank/DDBJ whole genome shotgun (WGS) entry which is preliminary data.</text>
</comment>
<evidence type="ECO:0000256" key="1">
    <source>
        <dbReference type="SAM" id="Phobius"/>
    </source>
</evidence>
<evidence type="ECO:0000313" key="3">
    <source>
        <dbReference type="Proteomes" id="UP000664554"/>
    </source>
</evidence>
<keyword evidence="1" id="KW-0812">Transmembrane</keyword>
<keyword evidence="1" id="KW-1133">Transmembrane helix</keyword>
<evidence type="ECO:0000313" key="2">
    <source>
        <dbReference type="EMBL" id="MBO1531170.1"/>
    </source>
</evidence>
<dbReference type="Proteomes" id="UP000664554">
    <property type="component" value="Unassembled WGS sequence"/>
</dbReference>
<reference evidence="2 3" key="1">
    <citation type="submission" date="2021-03" db="EMBL/GenBank/DDBJ databases">
        <authorList>
            <person name="Shang D.-D."/>
            <person name="Du Z.-J."/>
            <person name="Chen G.-J."/>
        </authorList>
    </citation>
    <scope>NUCLEOTIDE SEQUENCE [LARGE SCALE GENOMIC DNA]</scope>
    <source>
        <strain evidence="2 3">F1192</strain>
    </source>
</reference>
<feature type="transmembrane region" description="Helical" evidence="1">
    <location>
        <begin position="159"/>
        <end position="175"/>
    </location>
</feature>
<organism evidence="2 3">
    <name type="scientific">Psychrobacter coccoides</name>
    <dbReference type="NCBI Taxonomy" id="2818440"/>
    <lineage>
        <taxon>Bacteria</taxon>
        <taxon>Pseudomonadati</taxon>
        <taxon>Pseudomonadota</taxon>
        <taxon>Gammaproteobacteria</taxon>
        <taxon>Moraxellales</taxon>
        <taxon>Moraxellaceae</taxon>
        <taxon>Psychrobacter</taxon>
    </lineage>
</organism>
<accession>A0ABS3NP50</accession>
<protein>
    <submittedName>
        <fullName evidence="2">Uncharacterized protein</fullName>
    </submittedName>
</protein>
<name>A0ABS3NP50_9GAMM</name>
<dbReference type="EMBL" id="JAGBKM010000013">
    <property type="protein sequence ID" value="MBO1531170.1"/>
    <property type="molecule type" value="Genomic_DNA"/>
</dbReference>
<proteinExistence type="predicted"/>
<sequence length="396" mass="45726">MLIPKYWAQYKQRFKSLATSDSAVKQATIKRYGWSDVSQSEALNHAKARVSEAHNRWLNGEDIVRRERREEYNANNGIPIREQVISKQVFPSSSQSKAASTQLIVTRNSYGAQVANVDNIAIIDVDNDELLHCNYPDSYDSHGYMTALTTNQSQPSSKLKVWFFVLVFILIAIIIDWLGLSWLWLLVVMIGVTAYLWQQASQRDKARAQKHADDIASLRPYMTERLQKRVVKHPKERFRLYETPAGFRIIATHDTIEPSDELVAEWFEYFHADANYVRLCQAQQCFRARLTAKPWRMAEVNEQRMLEKSIPAKEFWFADDGSTQSSYDNAQQAALTARKQWVADYESFAKGYRACRYIESFKGREVGNSEPAPAAISDFIEWHDRVCQVEKELVMA</sequence>
<gene>
    <name evidence="2" type="ORF">J3492_08065</name>
</gene>
<keyword evidence="1" id="KW-0472">Membrane</keyword>
<keyword evidence="3" id="KW-1185">Reference proteome</keyword>
<dbReference type="RefSeq" id="WP_207991380.1">
    <property type="nucleotide sequence ID" value="NZ_JAGBKM010000013.1"/>
</dbReference>